<evidence type="ECO:0000256" key="4">
    <source>
        <dbReference type="ARBA" id="ARBA00022989"/>
    </source>
</evidence>
<evidence type="ECO:0000256" key="5">
    <source>
        <dbReference type="ARBA" id="ARBA00023136"/>
    </source>
</evidence>
<keyword evidence="2" id="KW-1003">Cell membrane</keyword>
<evidence type="ECO:0000256" key="6">
    <source>
        <dbReference type="SAM" id="MobiDB-lite"/>
    </source>
</evidence>
<dbReference type="InterPro" id="IPR032689">
    <property type="entry name" value="TraG-D_C"/>
</dbReference>
<dbReference type="AlphaFoldDB" id="A0A7W9JBL4"/>
<feature type="region of interest" description="Disordered" evidence="6">
    <location>
        <begin position="570"/>
        <end position="642"/>
    </location>
</feature>
<proteinExistence type="predicted"/>
<dbReference type="Proteomes" id="UP000549971">
    <property type="component" value="Unassembled WGS sequence"/>
</dbReference>
<feature type="domain" description="TraD/TraG TraM recognition site" evidence="8">
    <location>
        <begin position="414"/>
        <end position="531"/>
    </location>
</feature>
<protein>
    <submittedName>
        <fullName evidence="9">Type IV secretory pathway TraG/TraD family ATPase VirD4</fullName>
    </submittedName>
</protein>
<organism evidence="9 10">
    <name type="scientific">Kribbella italica</name>
    <dbReference type="NCBI Taxonomy" id="1540520"/>
    <lineage>
        <taxon>Bacteria</taxon>
        <taxon>Bacillati</taxon>
        <taxon>Actinomycetota</taxon>
        <taxon>Actinomycetes</taxon>
        <taxon>Propionibacteriales</taxon>
        <taxon>Kribbellaceae</taxon>
        <taxon>Kribbella</taxon>
    </lineage>
</organism>
<dbReference type="Gene3D" id="3.40.50.300">
    <property type="entry name" value="P-loop containing nucleotide triphosphate hydrolases"/>
    <property type="match status" value="1"/>
</dbReference>
<dbReference type="InterPro" id="IPR051539">
    <property type="entry name" value="T4SS-coupling_protein"/>
</dbReference>
<keyword evidence="10" id="KW-1185">Reference proteome</keyword>
<dbReference type="PANTHER" id="PTHR37937:SF1">
    <property type="entry name" value="CONJUGATIVE TRANSFER: DNA TRANSPORT"/>
    <property type="match status" value="1"/>
</dbReference>
<evidence type="ECO:0000256" key="1">
    <source>
        <dbReference type="ARBA" id="ARBA00004651"/>
    </source>
</evidence>
<dbReference type="RefSeq" id="WP_184800602.1">
    <property type="nucleotide sequence ID" value="NZ_JACHMY010000001.1"/>
</dbReference>
<evidence type="ECO:0000259" key="8">
    <source>
        <dbReference type="Pfam" id="PF12696"/>
    </source>
</evidence>
<evidence type="ECO:0000256" key="7">
    <source>
        <dbReference type="SAM" id="Phobius"/>
    </source>
</evidence>
<comment type="subcellular location">
    <subcellularLocation>
        <location evidence="1">Cell membrane</location>
        <topology evidence="1">Multi-pass membrane protein</topology>
    </subcellularLocation>
</comment>
<dbReference type="EMBL" id="JACHMY010000001">
    <property type="protein sequence ID" value="MBB5839149.1"/>
    <property type="molecule type" value="Genomic_DNA"/>
</dbReference>
<dbReference type="InterPro" id="IPR027417">
    <property type="entry name" value="P-loop_NTPase"/>
</dbReference>
<accession>A0A7W9JBL4</accession>
<sequence>MAQGRKSTGGAAISPEAIALFVVIGLIALVSVGTWAAASLGAAISGDKKPGGNPLSVPVDLFTGDYEWPGAATAVLVVEIVVVAALIVGVFLLLRRRTGTKSRVDRHAFLMSNRKDLRKILREGAQETANRLGAGHAGPGVFIGRTVRDDLELFGSWEDMHIDIWGPRTGKTTTRAVPAILDAPGAVIATSNKRDIVDASRGPRSAKGQVWVFDPQGVADEEPTWWWNPLSYVTDEVKARQFADHIVNSQRQEGARSDAYFDTVAADLLAGLLLAAALAKRPINQVYLWLSDQLNDEPARILDNTPGYELPAQQMASLYSLPDKQRAGVFGTAQPSVQFLLNRQVAKWVNPNGQADNRPQFNPHDFVRSGGTLYSLSKEGSGTAGPLVAGLTVAIVEAAEEYAKTCPMGRLPTPLVGVLDEAANVCRWKDLPDLYSHFGSRGIVLMTILQSWAQGVECWGEHGIEKLWSSANIRVYGGGVSDSAFLERLSKLIGEYDINSNTVSYEGGKRSHSSQVQRHAIMEVSDLTSMPPGRAVVFASGTPATMIKTIPWMARPDAASVRASLAQFDPGAASTAGPAGGASNPWIAAGQKAKHNPLGPAQATWPAVPDNQPQPQQQAPQPGQQQWGQAQWSPPNPNDRRG</sequence>
<gene>
    <name evidence="9" type="ORF">HDA39_005883</name>
</gene>
<keyword evidence="5 7" id="KW-0472">Membrane</keyword>
<keyword evidence="3 7" id="KW-0812">Transmembrane</keyword>
<feature type="transmembrane region" description="Helical" evidence="7">
    <location>
        <begin position="20"/>
        <end position="44"/>
    </location>
</feature>
<feature type="compositionally biased region" description="Low complexity" evidence="6">
    <location>
        <begin position="570"/>
        <end position="583"/>
    </location>
</feature>
<reference evidence="9 10" key="1">
    <citation type="submission" date="2020-08" db="EMBL/GenBank/DDBJ databases">
        <title>Sequencing the genomes of 1000 actinobacteria strains.</title>
        <authorList>
            <person name="Klenk H.-P."/>
        </authorList>
    </citation>
    <scope>NUCLEOTIDE SEQUENCE [LARGE SCALE GENOMIC DNA]</scope>
    <source>
        <strain evidence="9 10">DSM 28967</strain>
    </source>
</reference>
<evidence type="ECO:0000313" key="10">
    <source>
        <dbReference type="Proteomes" id="UP000549971"/>
    </source>
</evidence>
<dbReference type="PANTHER" id="PTHR37937">
    <property type="entry name" value="CONJUGATIVE TRANSFER: DNA TRANSPORT"/>
    <property type="match status" value="1"/>
</dbReference>
<evidence type="ECO:0000256" key="2">
    <source>
        <dbReference type="ARBA" id="ARBA00022475"/>
    </source>
</evidence>
<dbReference type="GO" id="GO:0005886">
    <property type="term" value="C:plasma membrane"/>
    <property type="evidence" value="ECO:0007669"/>
    <property type="project" value="UniProtKB-SubCell"/>
</dbReference>
<keyword evidence="4 7" id="KW-1133">Transmembrane helix</keyword>
<feature type="compositionally biased region" description="Low complexity" evidence="6">
    <location>
        <begin position="613"/>
        <end position="633"/>
    </location>
</feature>
<dbReference type="CDD" id="cd01127">
    <property type="entry name" value="TrwB_TraG_TraD_VirD4"/>
    <property type="match status" value="1"/>
</dbReference>
<feature type="transmembrane region" description="Helical" evidence="7">
    <location>
        <begin position="71"/>
        <end position="94"/>
    </location>
</feature>
<comment type="caution">
    <text evidence="9">The sequence shown here is derived from an EMBL/GenBank/DDBJ whole genome shotgun (WGS) entry which is preliminary data.</text>
</comment>
<dbReference type="Pfam" id="PF12696">
    <property type="entry name" value="TraG-D_C"/>
    <property type="match status" value="1"/>
</dbReference>
<name>A0A7W9JBL4_9ACTN</name>
<evidence type="ECO:0000256" key="3">
    <source>
        <dbReference type="ARBA" id="ARBA00022692"/>
    </source>
</evidence>
<evidence type="ECO:0000313" key="9">
    <source>
        <dbReference type="EMBL" id="MBB5839149.1"/>
    </source>
</evidence>
<dbReference type="SUPFAM" id="SSF52540">
    <property type="entry name" value="P-loop containing nucleoside triphosphate hydrolases"/>
    <property type="match status" value="1"/>
</dbReference>